<dbReference type="InterPro" id="IPR009561">
    <property type="entry name" value="DUF1177"/>
</dbReference>
<proteinExistence type="predicted"/>
<name>A0A9D5JSS1_9BACT</name>
<dbReference type="EMBL" id="WJJP01000092">
    <property type="protein sequence ID" value="MBD3323540.1"/>
    <property type="molecule type" value="Genomic_DNA"/>
</dbReference>
<evidence type="ECO:0000313" key="2">
    <source>
        <dbReference type="Proteomes" id="UP000649604"/>
    </source>
</evidence>
<accession>A0A9D5JSS1</accession>
<protein>
    <submittedName>
        <fullName evidence="1">DUF1177 family protein</fullName>
    </submittedName>
</protein>
<dbReference type="Proteomes" id="UP000649604">
    <property type="component" value="Unassembled WGS sequence"/>
</dbReference>
<dbReference type="AlphaFoldDB" id="A0A9D5JSS1"/>
<evidence type="ECO:0000313" key="1">
    <source>
        <dbReference type="EMBL" id="MBD3323540.1"/>
    </source>
</evidence>
<gene>
    <name evidence="1" type="ORF">GF339_03085</name>
</gene>
<comment type="caution">
    <text evidence="1">The sequence shown here is derived from an EMBL/GenBank/DDBJ whole genome shotgun (WGS) entry which is preliminary data.</text>
</comment>
<dbReference type="Pfam" id="PF06675">
    <property type="entry name" value="DUF1177"/>
    <property type="match status" value="1"/>
</dbReference>
<sequence length="108" mass="11605">ITTQDITPYGNGIDHINSIMQPSVATDAPVVGVAITTETAVPGCATGASHEIDIEVAVRFCIEVAKAFGAGRCQLYDAEEFQRLVALYGSMKHLQHASNHKEEQRGHV</sequence>
<feature type="non-terminal residue" evidence="1">
    <location>
        <position position="1"/>
    </location>
</feature>
<organism evidence="1 2">
    <name type="scientific">candidate division KSB3 bacterium</name>
    <dbReference type="NCBI Taxonomy" id="2044937"/>
    <lineage>
        <taxon>Bacteria</taxon>
        <taxon>candidate division KSB3</taxon>
    </lineage>
</organism>
<reference evidence="1" key="1">
    <citation type="submission" date="2019-11" db="EMBL/GenBank/DDBJ databases">
        <title>Microbial mats filling the niche in hypersaline microbial mats.</title>
        <authorList>
            <person name="Wong H.L."/>
            <person name="Macleod F.I."/>
            <person name="White R.A. III"/>
            <person name="Burns B.P."/>
        </authorList>
    </citation>
    <scope>NUCLEOTIDE SEQUENCE</scope>
    <source>
        <strain evidence="1">Rbin_158</strain>
    </source>
</reference>